<dbReference type="AlphaFoldDB" id="A0A3A1YV03"/>
<protein>
    <submittedName>
        <fullName evidence="2">Uncharacterized protein</fullName>
    </submittedName>
</protein>
<dbReference type="RefSeq" id="WP_119516019.1">
    <property type="nucleotide sequence ID" value="NZ_NQYH01000005.1"/>
</dbReference>
<proteinExistence type="predicted"/>
<evidence type="ECO:0000313" key="3">
    <source>
        <dbReference type="Proteomes" id="UP000266206"/>
    </source>
</evidence>
<gene>
    <name evidence="2" type="ORF">CJP73_07680</name>
</gene>
<accession>A0A3A1YV03</accession>
<dbReference type="OrthoDB" id="9955146at2"/>
<keyword evidence="1" id="KW-0472">Membrane</keyword>
<dbReference type="Proteomes" id="UP000266206">
    <property type="component" value="Unassembled WGS sequence"/>
</dbReference>
<sequence>MNRINQESYFQSQAKARLTSILLKANQCFVVLLVILLGVMLALTALVVTRCHQIDGITLTGHRFQSYSLSCPSINNGLAAVHSRLLEWKRLIR</sequence>
<keyword evidence="1" id="KW-1133">Transmembrane helix</keyword>
<feature type="transmembrane region" description="Helical" evidence="1">
    <location>
        <begin position="21"/>
        <end position="48"/>
    </location>
</feature>
<organism evidence="2 3">
    <name type="scientific">Neopusillimonas maritima</name>
    <dbReference type="NCBI Taxonomy" id="2026239"/>
    <lineage>
        <taxon>Bacteria</taxon>
        <taxon>Pseudomonadati</taxon>
        <taxon>Pseudomonadota</taxon>
        <taxon>Betaproteobacteria</taxon>
        <taxon>Burkholderiales</taxon>
        <taxon>Alcaligenaceae</taxon>
        <taxon>Neopusillimonas</taxon>
    </lineage>
</organism>
<keyword evidence="1" id="KW-0812">Transmembrane</keyword>
<name>A0A3A1YV03_9BURK</name>
<reference evidence="2 3" key="1">
    <citation type="submission" date="2017-08" db="EMBL/GenBank/DDBJ databases">
        <title>Pusillimonas indicus sp. nov., a member of the family Alcaligenaceae isolated from surface seawater.</title>
        <authorList>
            <person name="Li J."/>
        </authorList>
    </citation>
    <scope>NUCLEOTIDE SEQUENCE [LARGE SCALE GENOMIC DNA]</scope>
    <source>
        <strain evidence="2 3">L52-1-41</strain>
    </source>
</reference>
<evidence type="ECO:0000256" key="1">
    <source>
        <dbReference type="SAM" id="Phobius"/>
    </source>
</evidence>
<comment type="caution">
    <text evidence="2">The sequence shown here is derived from an EMBL/GenBank/DDBJ whole genome shotgun (WGS) entry which is preliminary data.</text>
</comment>
<evidence type="ECO:0000313" key="2">
    <source>
        <dbReference type="EMBL" id="RIY41018.1"/>
    </source>
</evidence>
<dbReference type="EMBL" id="NQYH01000005">
    <property type="protein sequence ID" value="RIY41018.1"/>
    <property type="molecule type" value="Genomic_DNA"/>
</dbReference>